<dbReference type="OrthoDB" id="444127at2759"/>
<dbReference type="AlphaFoldDB" id="A0A1V6TR91"/>
<dbReference type="InterPro" id="IPR036412">
    <property type="entry name" value="HAD-like_sf"/>
</dbReference>
<evidence type="ECO:0008006" key="4">
    <source>
        <dbReference type="Google" id="ProtNLM"/>
    </source>
</evidence>
<reference evidence="3" key="1">
    <citation type="journal article" date="2017" name="Nat. Microbiol.">
        <title>Global analysis of biosynthetic gene clusters reveals vast potential of secondary metabolite production in Penicillium species.</title>
        <authorList>
            <person name="Nielsen J.C."/>
            <person name="Grijseels S."/>
            <person name="Prigent S."/>
            <person name="Ji B."/>
            <person name="Dainat J."/>
            <person name="Nielsen K.F."/>
            <person name="Frisvad J.C."/>
            <person name="Workman M."/>
            <person name="Nielsen J."/>
        </authorList>
    </citation>
    <scope>NUCLEOTIDE SEQUENCE [LARGE SCALE GENOMIC DNA]</scope>
    <source>
        <strain evidence="3">IBT 24891</strain>
    </source>
</reference>
<evidence type="ECO:0000256" key="1">
    <source>
        <dbReference type="SAM" id="MobiDB-lite"/>
    </source>
</evidence>
<dbReference type="STRING" id="303698.A0A1V6TR91"/>
<evidence type="ECO:0000313" key="2">
    <source>
        <dbReference type="EMBL" id="OQE28892.1"/>
    </source>
</evidence>
<dbReference type="InterPro" id="IPR023214">
    <property type="entry name" value="HAD_sf"/>
</dbReference>
<accession>A0A1V6TR91</accession>
<feature type="region of interest" description="Disordered" evidence="1">
    <location>
        <begin position="198"/>
        <end position="220"/>
    </location>
</feature>
<comment type="caution">
    <text evidence="2">The sequence shown here is derived from an EMBL/GenBank/DDBJ whole genome shotgun (WGS) entry which is preliminary data.</text>
</comment>
<dbReference type="PANTHER" id="PTHR46191:SF2">
    <property type="entry name" value="HALOACID DEHALOGENASE-LIKE HYDROLASE DOMAIN-CONTAINING PROTEIN 3"/>
    <property type="match status" value="1"/>
</dbReference>
<dbReference type="EMBL" id="MLKD01000003">
    <property type="protein sequence ID" value="OQE28892.1"/>
    <property type="molecule type" value="Genomic_DNA"/>
</dbReference>
<name>A0A1V6TR91_9EURO</name>
<dbReference type="InterPro" id="IPR051828">
    <property type="entry name" value="HAD-like_hydrolase_domain"/>
</dbReference>
<protein>
    <recommendedName>
        <fullName evidence="4">Haloacid dehalogenase-like hydrolase</fullName>
    </recommendedName>
</protein>
<dbReference type="InterPro" id="IPR044924">
    <property type="entry name" value="HAD-SF_hydro_IA_REG-2-like_cap"/>
</dbReference>
<dbReference type="Gene3D" id="1.10.150.720">
    <property type="entry name" value="Haloacid dehalogenase-like hydrolase"/>
    <property type="match status" value="1"/>
</dbReference>
<proteinExistence type="predicted"/>
<gene>
    <name evidence="2" type="ORF">PENSTE_c003G04656</name>
</gene>
<dbReference type="Proteomes" id="UP000191285">
    <property type="component" value="Unassembled WGS sequence"/>
</dbReference>
<dbReference type="Pfam" id="PF13242">
    <property type="entry name" value="Hydrolase_like"/>
    <property type="match status" value="1"/>
</dbReference>
<evidence type="ECO:0000313" key="3">
    <source>
        <dbReference type="Proteomes" id="UP000191285"/>
    </source>
</evidence>
<keyword evidence="3" id="KW-1185">Reference proteome</keyword>
<sequence>MSILNPLRVSSRSLSTSTPSKTLLITFDAFDTLFYPRPSVPEQYATVAHDFGLPRDTVTPNKIAEAFKDVFKSHSKRWPNYGRADVLRGQYGGPKQWWEEVMHESFTRVLASDGTNRSLQLPPGMTDTLLNRFAGDGGYALFDDVHPFFTRMRGLRESSTRRFDRILLGVVSNSDDRVPAVLKALGLRVGDLRADQDRSSMQLPGFEHRDESQSSSSFSHRQTYNDLDFVITSYEAGEGKPNRMIFDVAKRQARLVSSNQGQAQPLATTDETDNWVCVHVGDEYEKDYRAAKDAGWDSYLISRGDGTEVPAKKISSLLDLIDQLDLDP</sequence>
<dbReference type="GO" id="GO:0005634">
    <property type="term" value="C:nucleus"/>
    <property type="evidence" value="ECO:0007669"/>
    <property type="project" value="TreeGrafter"/>
</dbReference>
<dbReference type="Gene3D" id="3.40.50.1000">
    <property type="entry name" value="HAD superfamily/HAD-like"/>
    <property type="match status" value="1"/>
</dbReference>
<dbReference type="SUPFAM" id="SSF56784">
    <property type="entry name" value="HAD-like"/>
    <property type="match status" value="1"/>
</dbReference>
<dbReference type="PANTHER" id="PTHR46191">
    <property type="match status" value="1"/>
</dbReference>
<organism evidence="2 3">
    <name type="scientific">Penicillium steckii</name>
    <dbReference type="NCBI Taxonomy" id="303698"/>
    <lineage>
        <taxon>Eukaryota</taxon>
        <taxon>Fungi</taxon>
        <taxon>Dikarya</taxon>
        <taxon>Ascomycota</taxon>
        <taxon>Pezizomycotina</taxon>
        <taxon>Eurotiomycetes</taxon>
        <taxon>Eurotiomycetidae</taxon>
        <taxon>Eurotiales</taxon>
        <taxon>Aspergillaceae</taxon>
        <taxon>Penicillium</taxon>
    </lineage>
</organism>